<dbReference type="EC" id="2.4.1.21" evidence="8"/>
<dbReference type="EMBL" id="CP106753">
    <property type="protein sequence ID" value="UXY15352.1"/>
    <property type="molecule type" value="Genomic_DNA"/>
</dbReference>
<evidence type="ECO:0000256" key="7">
    <source>
        <dbReference type="ARBA" id="ARBA00023056"/>
    </source>
</evidence>
<evidence type="ECO:0000259" key="10">
    <source>
        <dbReference type="Pfam" id="PF08323"/>
    </source>
</evidence>
<reference evidence="11" key="1">
    <citation type="submission" date="2022-10" db="EMBL/GenBank/DDBJ databases">
        <title>Chitiniphilus purpureus sp. nov., a novel chitin-degrading bacterium isolated from crawfish pond sediment.</title>
        <authorList>
            <person name="Li K."/>
        </authorList>
    </citation>
    <scope>NUCLEOTIDE SEQUENCE</scope>
    <source>
        <strain evidence="11">CD1</strain>
    </source>
</reference>
<feature type="domain" description="Starch synthase catalytic" evidence="10">
    <location>
        <begin position="5"/>
        <end position="236"/>
    </location>
</feature>
<dbReference type="Pfam" id="PF08323">
    <property type="entry name" value="Glyco_transf_5"/>
    <property type="match status" value="1"/>
</dbReference>
<dbReference type="RefSeq" id="WP_263124758.1">
    <property type="nucleotide sequence ID" value="NZ_CP106753.1"/>
</dbReference>
<sequence>MTLDVLMVAAEAVPLAKTGGLGDVVGALAPALSEAGVSVTLMLPGYPAALAVADPQPIACLDNLPGGPATLLRGVLPGSDVPVLLLRNDALFARDGTLYADAEGREHPDNPLRFGALCHAAARVAAGLPGLPRFGLVHAHDWHAGLVPLLMREAGVTARSVFTIHNLAFQGNYPKEWMARIGIPAHACDAAGVEFWAQLSFMKAGLVYADRLTTVSPRYAREILTEAAGCGMEGVLGERAHVLRGIRNGIDTALWNPATDQALPTAFTAGDPAGKHTCKAALQRRFGLPEDAFAPMVALGSRLTHQKMADVALQALPSLLNRHPRLQVAVLGCGQPEYERGFRALQQTLPRRVAVHIGYSEELAHLLHAGANVLLHGSRFEPCGLAPLYSMRYGTIPVASRVGGLADTIVDPAEHDPQHAPANGFLFDGAAPEAMVEAVERALAAFAQPKVWRQLQRNAMSAELGWQAAVPEYLALYRDLLGHAVDDLHQATA</sequence>
<keyword evidence="5 8" id="KW-0328">Glycosyltransferase</keyword>
<organism evidence="11 12">
    <name type="scientific">Chitiniphilus purpureus</name>
    <dbReference type="NCBI Taxonomy" id="2981137"/>
    <lineage>
        <taxon>Bacteria</taxon>
        <taxon>Pseudomonadati</taxon>
        <taxon>Pseudomonadota</taxon>
        <taxon>Betaproteobacteria</taxon>
        <taxon>Neisseriales</taxon>
        <taxon>Chitinibacteraceae</taxon>
        <taxon>Chitiniphilus</taxon>
    </lineage>
</organism>
<evidence type="ECO:0000256" key="3">
    <source>
        <dbReference type="ARBA" id="ARBA00004964"/>
    </source>
</evidence>
<keyword evidence="12" id="KW-1185">Reference proteome</keyword>
<dbReference type="Gene3D" id="3.40.50.2000">
    <property type="entry name" value="Glycogen Phosphorylase B"/>
    <property type="match status" value="2"/>
</dbReference>
<dbReference type="InterPro" id="IPR001296">
    <property type="entry name" value="Glyco_trans_1"/>
</dbReference>
<evidence type="ECO:0000259" key="9">
    <source>
        <dbReference type="Pfam" id="PF00534"/>
    </source>
</evidence>
<comment type="similarity">
    <text evidence="4 8">Belongs to the glycosyltransferase 1 family. Bacterial/plant glycogen synthase subfamily.</text>
</comment>
<comment type="function">
    <text evidence="2 8">Synthesizes alpha-1,4-glucan chains using ADP-glucose.</text>
</comment>
<dbReference type="GO" id="GO:0009011">
    <property type="term" value="F:alpha-1,4-glucan glucosyltransferase (ADP-glucose donor) activity"/>
    <property type="evidence" value="ECO:0007669"/>
    <property type="project" value="UniProtKB-EC"/>
</dbReference>
<proteinExistence type="inferred from homology"/>
<dbReference type="PANTHER" id="PTHR45825">
    <property type="entry name" value="GRANULE-BOUND STARCH SYNTHASE 1, CHLOROPLASTIC/AMYLOPLASTIC"/>
    <property type="match status" value="1"/>
</dbReference>
<protein>
    <recommendedName>
        <fullName evidence="8">Glycogen synthase</fullName>
        <ecNumber evidence="8">2.4.1.21</ecNumber>
    </recommendedName>
    <alternativeName>
        <fullName evidence="8">Starch [bacterial glycogen] synthase</fullName>
    </alternativeName>
</protein>
<feature type="binding site" evidence="8">
    <location>
        <position position="17"/>
    </location>
    <ligand>
        <name>ADP-alpha-D-glucose</name>
        <dbReference type="ChEBI" id="CHEBI:57498"/>
    </ligand>
</feature>
<evidence type="ECO:0000256" key="4">
    <source>
        <dbReference type="ARBA" id="ARBA00010281"/>
    </source>
</evidence>
<evidence type="ECO:0000313" key="12">
    <source>
        <dbReference type="Proteomes" id="UP001061302"/>
    </source>
</evidence>
<dbReference type="NCBIfam" id="NF001899">
    <property type="entry name" value="PRK00654.1-2"/>
    <property type="match status" value="1"/>
</dbReference>
<dbReference type="SUPFAM" id="SSF53756">
    <property type="entry name" value="UDP-Glycosyltransferase/glycogen phosphorylase"/>
    <property type="match status" value="1"/>
</dbReference>
<dbReference type="InterPro" id="IPR011835">
    <property type="entry name" value="GS/SS"/>
</dbReference>
<dbReference type="CDD" id="cd03791">
    <property type="entry name" value="GT5_Glycogen_synthase_DULL1-like"/>
    <property type="match status" value="1"/>
</dbReference>
<evidence type="ECO:0000256" key="2">
    <source>
        <dbReference type="ARBA" id="ARBA00002764"/>
    </source>
</evidence>
<evidence type="ECO:0000256" key="8">
    <source>
        <dbReference type="HAMAP-Rule" id="MF_00484"/>
    </source>
</evidence>
<accession>A0ABY6DLV8</accession>
<feature type="domain" description="Glycosyl transferase family 1" evidence="9">
    <location>
        <begin position="300"/>
        <end position="445"/>
    </location>
</feature>
<keyword evidence="7 8" id="KW-0320">Glycogen biosynthesis</keyword>
<dbReference type="Pfam" id="PF00534">
    <property type="entry name" value="Glycos_transf_1"/>
    <property type="match status" value="1"/>
</dbReference>
<gene>
    <name evidence="8 11" type="primary">glgA</name>
    <name evidence="11" type="ORF">N8I74_18905</name>
</gene>
<dbReference type="PANTHER" id="PTHR45825:SF11">
    <property type="entry name" value="ALPHA AMYLASE DOMAIN-CONTAINING PROTEIN"/>
    <property type="match status" value="1"/>
</dbReference>
<evidence type="ECO:0000256" key="5">
    <source>
        <dbReference type="ARBA" id="ARBA00022676"/>
    </source>
</evidence>
<dbReference type="InterPro" id="IPR013534">
    <property type="entry name" value="Starch_synth_cat_dom"/>
</dbReference>
<comment type="catalytic activity">
    <reaction evidence="1 8">
        <text>[(1-&gt;4)-alpha-D-glucosyl](n) + ADP-alpha-D-glucose = [(1-&gt;4)-alpha-D-glucosyl](n+1) + ADP + H(+)</text>
        <dbReference type="Rhea" id="RHEA:18189"/>
        <dbReference type="Rhea" id="RHEA-COMP:9584"/>
        <dbReference type="Rhea" id="RHEA-COMP:9587"/>
        <dbReference type="ChEBI" id="CHEBI:15378"/>
        <dbReference type="ChEBI" id="CHEBI:15444"/>
        <dbReference type="ChEBI" id="CHEBI:57498"/>
        <dbReference type="ChEBI" id="CHEBI:456216"/>
        <dbReference type="EC" id="2.4.1.21"/>
    </reaction>
</comment>
<dbReference type="HAMAP" id="MF_00484">
    <property type="entry name" value="Glycogen_synth"/>
    <property type="match status" value="1"/>
</dbReference>
<evidence type="ECO:0000256" key="1">
    <source>
        <dbReference type="ARBA" id="ARBA00001478"/>
    </source>
</evidence>
<evidence type="ECO:0000256" key="6">
    <source>
        <dbReference type="ARBA" id="ARBA00022679"/>
    </source>
</evidence>
<evidence type="ECO:0000313" key="11">
    <source>
        <dbReference type="EMBL" id="UXY15352.1"/>
    </source>
</evidence>
<comment type="pathway">
    <text evidence="3 8">Glycan biosynthesis; glycogen biosynthesis.</text>
</comment>
<keyword evidence="6 8" id="KW-0808">Transferase</keyword>
<dbReference type="NCBIfam" id="TIGR02095">
    <property type="entry name" value="glgA"/>
    <property type="match status" value="1"/>
</dbReference>
<name>A0ABY6DLV8_9NEIS</name>
<dbReference type="Proteomes" id="UP001061302">
    <property type="component" value="Chromosome"/>
</dbReference>